<evidence type="ECO:0000313" key="2">
    <source>
        <dbReference type="Proteomes" id="UP000828390"/>
    </source>
</evidence>
<sequence length="50" mass="5623">MNGYFSVYVLENPSPNTSPHSFVSDGVSVYRVKYGVLLTVLSFALHFNRL</sequence>
<proteinExistence type="predicted"/>
<evidence type="ECO:0000313" key="1">
    <source>
        <dbReference type="EMBL" id="KAH3789918.1"/>
    </source>
</evidence>
<reference evidence="1" key="1">
    <citation type="journal article" date="2019" name="bioRxiv">
        <title>The Genome of the Zebra Mussel, Dreissena polymorpha: A Resource for Invasive Species Research.</title>
        <authorList>
            <person name="McCartney M.A."/>
            <person name="Auch B."/>
            <person name="Kono T."/>
            <person name="Mallez S."/>
            <person name="Zhang Y."/>
            <person name="Obille A."/>
            <person name="Becker A."/>
            <person name="Abrahante J.E."/>
            <person name="Garbe J."/>
            <person name="Badalamenti J.P."/>
            <person name="Herman A."/>
            <person name="Mangelson H."/>
            <person name="Liachko I."/>
            <person name="Sullivan S."/>
            <person name="Sone E.D."/>
            <person name="Koren S."/>
            <person name="Silverstein K.A.T."/>
            <person name="Beckman K.B."/>
            <person name="Gohl D.M."/>
        </authorList>
    </citation>
    <scope>NUCLEOTIDE SEQUENCE</scope>
    <source>
        <strain evidence="1">Duluth1</strain>
        <tissue evidence="1">Whole animal</tissue>
    </source>
</reference>
<keyword evidence="2" id="KW-1185">Reference proteome</keyword>
<dbReference type="Proteomes" id="UP000828390">
    <property type="component" value="Unassembled WGS sequence"/>
</dbReference>
<dbReference type="EMBL" id="JAIWYP010000008">
    <property type="protein sequence ID" value="KAH3789918.1"/>
    <property type="molecule type" value="Genomic_DNA"/>
</dbReference>
<name>A0A9D4IZC5_DREPO</name>
<dbReference type="AlphaFoldDB" id="A0A9D4IZC5"/>
<accession>A0A9D4IZC5</accession>
<reference evidence="1" key="2">
    <citation type="submission" date="2020-11" db="EMBL/GenBank/DDBJ databases">
        <authorList>
            <person name="McCartney M.A."/>
            <person name="Auch B."/>
            <person name="Kono T."/>
            <person name="Mallez S."/>
            <person name="Becker A."/>
            <person name="Gohl D.M."/>
            <person name="Silverstein K.A.T."/>
            <person name="Koren S."/>
            <person name="Bechman K.B."/>
            <person name="Herman A."/>
            <person name="Abrahante J.E."/>
            <person name="Garbe J."/>
        </authorList>
    </citation>
    <scope>NUCLEOTIDE SEQUENCE</scope>
    <source>
        <strain evidence="1">Duluth1</strain>
        <tissue evidence="1">Whole animal</tissue>
    </source>
</reference>
<protein>
    <submittedName>
        <fullName evidence="1">Uncharacterized protein</fullName>
    </submittedName>
</protein>
<comment type="caution">
    <text evidence="1">The sequence shown here is derived from an EMBL/GenBank/DDBJ whole genome shotgun (WGS) entry which is preliminary data.</text>
</comment>
<organism evidence="1 2">
    <name type="scientific">Dreissena polymorpha</name>
    <name type="common">Zebra mussel</name>
    <name type="synonym">Mytilus polymorpha</name>
    <dbReference type="NCBI Taxonomy" id="45954"/>
    <lineage>
        <taxon>Eukaryota</taxon>
        <taxon>Metazoa</taxon>
        <taxon>Spiralia</taxon>
        <taxon>Lophotrochozoa</taxon>
        <taxon>Mollusca</taxon>
        <taxon>Bivalvia</taxon>
        <taxon>Autobranchia</taxon>
        <taxon>Heteroconchia</taxon>
        <taxon>Euheterodonta</taxon>
        <taxon>Imparidentia</taxon>
        <taxon>Neoheterodontei</taxon>
        <taxon>Myida</taxon>
        <taxon>Dreissenoidea</taxon>
        <taxon>Dreissenidae</taxon>
        <taxon>Dreissena</taxon>
    </lineage>
</organism>
<gene>
    <name evidence="1" type="ORF">DPMN_168109</name>
</gene>